<feature type="compositionally biased region" description="Pro residues" evidence="1">
    <location>
        <begin position="302"/>
        <end position="313"/>
    </location>
</feature>
<feature type="compositionally biased region" description="Basic and acidic residues" evidence="1">
    <location>
        <begin position="24"/>
        <end position="93"/>
    </location>
</feature>
<feature type="compositionally biased region" description="Basic and acidic residues" evidence="1">
    <location>
        <begin position="192"/>
        <end position="213"/>
    </location>
</feature>
<comment type="caution">
    <text evidence="2">The sequence shown here is derived from an EMBL/GenBank/DDBJ whole genome shotgun (WGS) entry which is preliminary data.</text>
</comment>
<feature type="compositionally biased region" description="Gly residues" evidence="1">
    <location>
        <begin position="255"/>
        <end position="268"/>
    </location>
</feature>
<name>A0A812N0R5_SYMPI</name>
<accession>A0A812N0R5</accession>
<dbReference type="EMBL" id="CAJNIZ010009515">
    <property type="protein sequence ID" value="CAE7282881.1"/>
    <property type="molecule type" value="Genomic_DNA"/>
</dbReference>
<feature type="non-terminal residue" evidence="2">
    <location>
        <position position="313"/>
    </location>
</feature>
<evidence type="ECO:0000256" key="1">
    <source>
        <dbReference type="SAM" id="MobiDB-lite"/>
    </source>
</evidence>
<protein>
    <submittedName>
        <fullName evidence="2">DDB1B protein</fullName>
    </submittedName>
</protein>
<proteinExistence type="predicted"/>
<feature type="region of interest" description="Disordered" evidence="1">
    <location>
        <begin position="1"/>
        <end position="313"/>
    </location>
</feature>
<reference evidence="2" key="1">
    <citation type="submission" date="2021-02" db="EMBL/GenBank/DDBJ databases">
        <authorList>
            <person name="Dougan E. K."/>
            <person name="Rhodes N."/>
            <person name="Thang M."/>
            <person name="Chan C."/>
        </authorList>
    </citation>
    <scope>NUCLEOTIDE SEQUENCE</scope>
</reference>
<evidence type="ECO:0000313" key="3">
    <source>
        <dbReference type="Proteomes" id="UP000649617"/>
    </source>
</evidence>
<dbReference type="OrthoDB" id="10657885at2759"/>
<evidence type="ECO:0000313" key="2">
    <source>
        <dbReference type="EMBL" id="CAE7282881.1"/>
    </source>
</evidence>
<gene>
    <name evidence="2" type="primary">DDB1B</name>
    <name evidence="2" type="ORF">SPIL2461_LOCUS6347</name>
</gene>
<dbReference type="AlphaFoldDB" id="A0A812N0R5"/>
<feature type="compositionally biased region" description="Basic and acidic residues" evidence="1">
    <location>
        <begin position="100"/>
        <end position="126"/>
    </location>
</feature>
<organism evidence="2 3">
    <name type="scientific">Symbiodinium pilosum</name>
    <name type="common">Dinoflagellate</name>
    <dbReference type="NCBI Taxonomy" id="2952"/>
    <lineage>
        <taxon>Eukaryota</taxon>
        <taxon>Sar</taxon>
        <taxon>Alveolata</taxon>
        <taxon>Dinophyceae</taxon>
        <taxon>Suessiales</taxon>
        <taxon>Symbiodiniaceae</taxon>
        <taxon>Symbiodinium</taxon>
    </lineage>
</organism>
<keyword evidence="3" id="KW-1185">Reference proteome</keyword>
<sequence length="313" mass="34427">QLRRERMQALEAGDETASLSFPGAEKEREAARKKQAAKEAELAEAGKELPLERPSIEKRLFGEGGHRPAKVARTDDRRSGGDRDRERLGDQPRHRSSLGARDERGRDQRLERERDRYPDRYPERDAYGSQQRAPDRSRHSGSNSRSHASTGSQIPGSQPRHDRSYGADRAAARSYDVQSGTRRDPPNAPSRELSDREAARRREAPQTAYRRDANTAAHGKPPSTAQTSRDREGTRTSSGTQNRDTRNAAAIPSAGKGGAASHGRGTGKGSWRQKDLDPLDAFMAGMERHGEAFATGDVPAEPLRPPQPPPAPP</sequence>
<dbReference type="Proteomes" id="UP000649617">
    <property type="component" value="Unassembled WGS sequence"/>
</dbReference>
<feature type="non-terminal residue" evidence="2">
    <location>
        <position position="1"/>
    </location>
</feature>
<feature type="compositionally biased region" description="Low complexity" evidence="1">
    <location>
        <begin position="140"/>
        <end position="152"/>
    </location>
</feature>